<dbReference type="Gene3D" id="3.90.580.10">
    <property type="entry name" value="Zinc finger, CHC2-type domain"/>
    <property type="match status" value="1"/>
</dbReference>
<dbReference type="PANTHER" id="PTHR30313">
    <property type="entry name" value="DNA PRIMASE"/>
    <property type="match status" value="1"/>
</dbReference>
<dbReference type="AlphaFoldDB" id="A0A9D1Z465"/>
<comment type="caution">
    <text evidence="5">The sequence shown here is derived from an EMBL/GenBank/DDBJ whole genome shotgun (WGS) entry which is preliminary data.</text>
</comment>
<evidence type="ECO:0000256" key="2">
    <source>
        <dbReference type="ARBA" id="ARBA00022771"/>
    </source>
</evidence>
<evidence type="ECO:0000259" key="4">
    <source>
        <dbReference type="SMART" id="SM00400"/>
    </source>
</evidence>
<keyword evidence="3" id="KW-0862">Zinc</keyword>
<protein>
    <recommendedName>
        <fullName evidence="4">Zinc finger CHC2-type domain-containing protein</fullName>
    </recommendedName>
</protein>
<dbReference type="Pfam" id="PF01807">
    <property type="entry name" value="Zn_ribbon_DnaG"/>
    <property type="match status" value="1"/>
</dbReference>
<proteinExistence type="predicted"/>
<sequence length="218" mass="24933">MMQTRRCPTSLLAMTPVINMRGCGRLTPDPFLVAREQVSAQDAARHYGLTLDRRGWALCPFHADHKPSMSFKGGRYRCWSCGASGDSVDLVRGLFGGTYWEALQRINQDFGLGLSGEITPQQRAEAQERQRIRELHQRFERWRGDTINQLTACIRVANTADWGNLTDQTAEAIRRREQMEYWADLLSHGAASEQMQLFKERKQVELLISSILTTTRMK</sequence>
<evidence type="ECO:0000256" key="1">
    <source>
        <dbReference type="ARBA" id="ARBA00022723"/>
    </source>
</evidence>
<dbReference type="PANTHER" id="PTHR30313:SF2">
    <property type="entry name" value="DNA PRIMASE"/>
    <property type="match status" value="1"/>
</dbReference>
<reference evidence="5" key="2">
    <citation type="submission" date="2021-04" db="EMBL/GenBank/DDBJ databases">
        <authorList>
            <person name="Gilroy R."/>
        </authorList>
    </citation>
    <scope>NUCLEOTIDE SEQUENCE</scope>
    <source>
        <strain evidence="5">CHK33-7979</strain>
    </source>
</reference>
<dbReference type="EMBL" id="DXCX01000071">
    <property type="protein sequence ID" value="HIY73674.1"/>
    <property type="molecule type" value="Genomic_DNA"/>
</dbReference>
<organism evidence="5 6">
    <name type="scientific">Candidatus Intestinimonas merdavium</name>
    <dbReference type="NCBI Taxonomy" id="2838622"/>
    <lineage>
        <taxon>Bacteria</taxon>
        <taxon>Bacillati</taxon>
        <taxon>Bacillota</taxon>
        <taxon>Clostridia</taxon>
        <taxon>Eubacteriales</taxon>
        <taxon>Intestinimonas</taxon>
    </lineage>
</organism>
<accession>A0A9D1Z465</accession>
<evidence type="ECO:0000313" key="6">
    <source>
        <dbReference type="Proteomes" id="UP000886824"/>
    </source>
</evidence>
<dbReference type="SMART" id="SM00400">
    <property type="entry name" value="ZnF_CHCC"/>
    <property type="match status" value="1"/>
</dbReference>
<dbReference type="InterPro" id="IPR050219">
    <property type="entry name" value="DnaG_primase"/>
</dbReference>
<dbReference type="SUPFAM" id="SSF57783">
    <property type="entry name" value="Zinc beta-ribbon"/>
    <property type="match status" value="1"/>
</dbReference>
<dbReference type="GO" id="GO:0003677">
    <property type="term" value="F:DNA binding"/>
    <property type="evidence" value="ECO:0007669"/>
    <property type="project" value="InterPro"/>
</dbReference>
<dbReference type="InterPro" id="IPR036977">
    <property type="entry name" value="DNA_primase_Znf_CHC2"/>
</dbReference>
<reference evidence="5" key="1">
    <citation type="journal article" date="2021" name="PeerJ">
        <title>Extensive microbial diversity within the chicken gut microbiome revealed by metagenomics and culture.</title>
        <authorList>
            <person name="Gilroy R."/>
            <person name="Ravi A."/>
            <person name="Getino M."/>
            <person name="Pursley I."/>
            <person name="Horton D.L."/>
            <person name="Alikhan N.F."/>
            <person name="Baker D."/>
            <person name="Gharbi K."/>
            <person name="Hall N."/>
            <person name="Watson M."/>
            <person name="Adriaenssens E.M."/>
            <person name="Foster-Nyarko E."/>
            <person name="Jarju S."/>
            <person name="Secka A."/>
            <person name="Antonio M."/>
            <person name="Oren A."/>
            <person name="Chaudhuri R.R."/>
            <person name="La Ragione R."/>
            <person name="Hildebrand F."/>
            <person name="Pallen M.J."/>
        </authorList>
    </citation>
    <scope>NUCLEOTIDE SEQUENCE</scope>
    <source>
        <strain evidence="5">CHK33-7979</strain>
    </source>
</reference>
<dbReference type="InterPro" id="IPR002694">
    <property type="entry name" value="Znf_CHC2"/>
</dbReference>
<dbReference type="GO" id="GO:0003899">
    <property type="term" value="F:DNA-directed RNA polymerase activity"/>
    <property type="evidence" value="ECO:0007669"/>
    <property type="project" value="InterPro"/>
</dbReference>
<dbReference type="GO" id="GO:0005737">
    <property type="term" value="C:cytoplasm"/>
    <property type="evidence" value="ECO:0007669"/>
    <property type="project" value="TreeGrafter"/>
</dbReference>
<dbReference type="GO" id="GO:0006269">
    <property type="term" value="P:DNA replication, synthesis of primer"/>
    <property type="evidence" value="ECO:0007669"/>
    <property type="project" value="TreeGrafter"/>
</dbReference>
<keyword evidence="1" id="KW-0479">Metal-binding</keyword>
<evidence type="ECO:0000313" key="5">
    <source>
        <dbReference type="EMBL" id="HIY73674.1"/>
    </source>
</evidence>
<name>A0A9D1Z465_9FIRM</name>
<evidence type="ECO:0000256" key="3">
    <source>
        <dbReference type="ARBA" id="ARBA00022833"/>
    </source>
</evidence>
<keyword evidence="2" id="KW-0863">Zinc-finger</keyword>
<dbReference type="Proteomes" id="UP000886824">
    <property type="component" value="Unassembled WGS sequence"/>
</dbReference>
<dbReference type="GO" id="GO:0008270">
    <property type="term" value="F:zinc ion binding"/>
    <property type="evidence" value="ECO:0007669"/>
    <property type="project" value="UniProtKB-KW"/>
</dbReference>
<gene>
    <name evidence="5" type="ORF">H9826_06855</name>
</gene>
<feature type="domain" description="Zinc finger CHC2-type" evidence="4">
    <location>
        <begin position="57"/>
        <end position="107"/>
    </location>
</feature>